<dbReference type="InterPro" id="IPR001584">
    <property type="entry name" value="Integrase_cat-core"/>
</dbReference>
<dbReference type="SUPFAM" id="SSF53098">
    <property type="entry name" value="Ribonuclease H-like"/>
    <property type="match status" value="1"/>
</dbReference>
<gene>
    <name evidence="3" type="ORF">FYJ64_11175</name>
</gene>
<dbReference type="NCBIfam" id="NF033563">
    <property type="entry name" value="transpos_IS30"/>
    <property type="match status" value="1"/>
</dbReference>
<dbReference type="GO" id="GO:0003676">
    <property type="term" value="F:nucleic acid binding"/>
    <property type="evidence" value="ECO:0007669"/>
    <property type="project" value="InterPro"/>
</dbReference>
<dbReference type="GO" id="GO:0005829">
    <property type="term" value="C:cytosol"/>
    <property type="evidence" value="ECO:0007669"/>
    <property type="project" value="TreeGrafter"/>
</dbReference>
<dbReference type="AlphaFoldDB" id="A0A6L5Y823"/>
<dbReference type="EMBL" id="VUMZ01000026">
    <property type="protein sequence ID" value="MST52850.1"/>
    <property type="molecule type" value="Genomic_DNA"/>
</dbReference>
<dbReference type="GO" id="GO:0032196">
    <property type="term" value="P:transposition"/>
    <property type="evidence" value="ECO:0007669"/>
    <property type="project" value="TreeGrafter"/>
</dbReference>
<evidence type="ECO:0000256" key="1">
    <source>
        <dbReference type="ARBA" id="ARBA00023172"/>
    </source>
</evidence>
<keyword evidence="4" id="KW-1185">Reference proteome</keyword>
<dbReference type="GO" id="GO:0006310">
    <property type="term" value="P:DNA recombination"/>
    <property type="evidence" value="ECO:0007669"/>
    <property type="project" value="UniProtKB-KW"/>
</dbReference>
<evidence type="ECO:0000313" key="4">
    <source>
        <dbReference type="Proteomes" id="UP000474676"/>
    </source>
</evidence>
<dbReference type="InterPro" id="IPR051917">
    <property type="entry name" value="Transposase-Integrase"/>
</dbReference>
<dbReference type="RefSeq" id="WP_154575213.1">
    <property type="nucleotide sequence ID" value="NZ_VUMZ01000026.1"/>
</dbReference>
<dbReference type="InterPro" id="IPR025246">
    <property type="entry name" value="IS30-like_HTH"/>
</dbReference>
<evidence type="ECO:0000313" key="3">
    <source>
        <dbReference type="EMBL" id="MST52850.1"/>
    </source>
</evidence>
<dbReference type="Proteomes" id="UP000474676">
    <property type="component" value="Unassembled WGS sequence"/>
</dbReference>
<dbReference type="PROSITE" id="PS50994">
    <property type="entry name" value="INTEGRASE"/>
    <property type="match status" value="1"/>
</dbReference>
<dbReference type="Gene3D" id="3.30.420.10">
    <property type="entry name" value="Ribonuclease H-like superfamily/Ribonuclease H"/>
    <property type="match status" value="1"/>
</dbReference>
<evidence type="ECO:0000259" key="2">
    <source>
        <dbReference type="PROSITE" id="PS50994"/>
    </source>
</evidence>
<proteinExistence type="predicted"/>
<sequence>MSKDIKSDHKHLTLSDRIYIEQALIRGDNFRMIAQALGKDPTTISLEIRRFLEWNDGLYARDGVNDCAHYSSCDVEYLCGLCELPCKNCLSNKCTKLCPSYDPIICEDLKSPPYVCNGCRIQETCQATHYYYRAEEAQKRYKALLSESREGINMTEEQLKELDDFISPLISNGQPLSHIFSVYGDKLPCSRKTIYNYLDMGLFTVKNVDLPRRVRYKLRKKRRGENPVKYAYRNRRTYKDFLSYTEAFPEYEVVEMDTVKGSRDAGKCLMTLLFRKSSFMLIFLLPSCTQASVKAVFDMLYEKLGPIVFRKTFRIILTDNGPEFKDPWSIEKTPDGKRRSRVFYCDPYKSNQKGRLEKNHEFIRYIIPKGRSMHDLTEETVRLMTCHINSVARDGLNGKCPFDLAKLLLSEKALTRLGLQQVSPDEVILKPALLKK</sequence>
<dbReference type="InterPro" id="IPR036397">
    <property type="entry name" value="RNaseH_sf"/>
</dbReference>
<dbReference type="InterPro" id="IPR053392">
    <property type="entry name" value="Transposase_IS30-like"/>
</dbReference>
<reference evidence="3 4" key="1">
    <citation type="submission" date="2019-08" db="EMBL/GenBank/DDBJ databases">
        <title>In-depth cultivation of the pig gut microbiome towards novel bacterial diversity and tailored functional studies.</title>
        <authorList>
            <person name="Wylensek D."/>
            <person name="Hitch T.C.A."/>
            <person name="Clavel T."/>
        </authorList>
    </citation>
    <scope>NUCLEOTIDE SEQUENCE [LARGE SCALE GENOMIC DNA]</scope>
    <source>
        <strain evidence="3 4">WCA-MUC-591-APC-3H</strain>
    </source>
</reference>
<dbReference type="GO" id="GO:0004803">
    <property type="term" value="F:transposase activity"/>
    <property type="evidence" value="ECO:0007669"/>
    <property type="project" value="TreeGrafter"/>
</dbReference>
<organism evidence="3 4">
    <name type="scientific">Hornefia butyriciproducens</name>
    <dbReference type="NCBI Taxonomy" id="2652293"/>
    <lineage>
        <taxon>Bacteria</taxon>
        <taxon>Bacillati</taxon>
        <taxon>Bacillota</taxon>
        <taxon>Clostridia</taxon>
        <taxon>Peptostreptococcales</taxon>
        <taxon>Anaerovoracaceae</taxon>
        <taxon>Hornefia</taxon>
    </lineage>
</organism>
<dbReference type="PANTHER" id="PTHR10948">
    <property type="entry name" value="TRANSPOSASE"/>
    <property type="match status" value="1"/>
</dbReference>
<dbReference type="InterPro" id="IPR012337">
    <property type="entry name" value="RNaseH-like_sf"/>
</dbReference>
<dbReference type="Pfam" id="PF13936">
    <property type="entry name" value="HTH_38"/>
    <property type="match status" value="1"/>
</dbReference>
<feature type="domain" description="Integrase catalytic" evidence="2">
    <location>
        <begin position="245"/>
        <end position="409"/>
    </location>
</feature>
<name>A0A6L5Y823_9FIRM</name>
<protein>
    <submittedName>
        <fullName evidence="3">IS30 family transposase</fullName>
    </submittedName>
</protein>
<accession>A0A6L5Y823</accession>
<comment type="caution">
    <text evidence="3">The sequence shown here is derived from an EMBL/GenBank/DDBJ whole genome shotgun (WGS) entry which is preliminary data.</text>
</comment>
<dbReference type="GeneID" id="303115881"/>
<dbReference type="GO" id="GO:0015074">
    <property type="term" value="P:DNA integration"/>
    <property type="evidence" value="ECO:0007669"/>
    <property type="project" value="InterPro"/>
</dbReference>
<keyword evidence="1" id="KW-0233">DNA recombination</keyword>
<dbReference type="PANTHER" id="PTHR10948:SF23">
    <property type="entry name" value="TRANSPOSASE INSI FOR INSERTION SEQUENCE ELEMENT IS30A-RELATED"/>
    <property type="match status" value="1"/>
</dbReference>